<sequence length="298" mass="35322">MLTLLIPCVRGCCSLLLILVNTLFWFLPILLLSCVKLLPIHACRRRCNQLLNGCANGWIGNNNLIQRLLRLGRLNVVGVDNLSKKEWYMVIANHQSWVDILVLQRVFHRRIPFLKFFLKKELIWVPFLGIAWWALDFPFMRRYSTRFLQKHPHLRGKDIETTRRACEKYRQIPVSIMNFVEGTRFSDHKQRHQQSPFRHLLKPRAGGLAFTLGAMRDHLHHLLDVTICYPKGVPTFWDFICGKVREIHVKIEQLPINEQLKGDYFNNASFQHGFQQWLNDRWQAKDRQLDEWLTRDTS</sequence>
<dbReference type="Pfam" id="PF01553">
    <property type="entry name" value="Acyltransferase"/>
    <property type="match status" value="1"/>
</dbReference>
<evidence type="ECO:0000313" key="3">
    <source>
        <dbReference type="EMBL" id="MFC3912805.1"/>
    </source>
</evidence>
<organism evidence="3 4">
    <name type="scientific">Pseudaeromonas sharmana</name>
    <dbReference type="NCBI Taxonomy" id="328412"/>
    <lineage>
        <taxon>Bacteria</taxon>
        <taxon>Pseudomonadati</taxon>
        <taxon>Pseudomonadota</taxon>
        <taxon>Gammaproteobacteria</taxon>
        <taxon>Aeromonadales</taxon>
        <taxon>Aeromonadaceae</taxon>
        <taxon>Pseudaeromonas</taxon>
    </lineage>
</organism>
<dbReference type="PANTHER" id="PTHR10983:SF16">
    <property type="entry name" value="LYSOCARDIOLIPIN ACYLTRANSFERASE 1"/>
    <property type="match status" value="1"/>
</dbReference>
<dbReference type="RefSeq" id="WP_377151001.1">
    <property type="nucleotide sequence ID" value="NZ_JBHSAF010000003.1"/>
</dbReference>
<dbReference type="EC" id="2.3.-.-" evidence="3"/>
<name>A0ABV8CKR5_9GAMM</name>
<keyword evidence="1" id="KW-0472">Membrane</keyword>
<keyword evidence="1" id="KW-0812">Transmembrane</keyword>
<evidence type="ECO:0000256" key="1">
    <source>
        <dbReference type="SAM" id="Phobius"/>
    </source>
</evidence>
<keyword evidence="4" id="KW-1185">Reference proteome</keyword>
<dbReference type="CDD" id="cd07990">
    <property type="entry name" value="LPLAT_LCLAT1-like"/>
    <property type="match status" value="1"/>
</dbReference>
<reference evidence="4" key="1">
    <citation type="journal article" date="2019" name="Int. J. Syst. Evol. Microbiol.">
        <title>The Global Catalogue of Microorganisms (GCM) 10K type strain sequencing project: providing services to taxonomists for standard genome sequencing and annotation.</title>
        <authorList>
            <consortium name="The Broad Institute Genomics Platform"/>
            <consortium name="The Broad Institute Genome Sequencing Center for Infectious Disease"/>
            <person name="Wu L."/>
            <person name="Ma J."/>
        </authorList>
    </citation>
    <scope>NUCLEOTIDE SEQUENCE [LARGE SCALE GENOMIC DNA]</scope>
    <source>
        <strain evidence="4">CCUG 54939</strain>
    </source>
</reference>
<keyword evidence="3" id="KW-0808">Transferase</keyword>
<dbReference type="GO" id="GO:0016746">
    <property type="term" value="F:acyltransferase activity"/>
    <property type="evidence" value="ECO:0007669"/>
    <property type="project" value="UniProtKB-KW"/>
</dbReference>
<accession>A0ABV8CKR5</accession>
<dbReference type="NCBIfam" id="NF010621">
    <property type="entry name" value="PRK14014.1"/>
    <property type="match status" value="1"/>
</dbReference>
<dbReference type="InterPro" id="IPR002123">
    <property type="entry name" value="Plipid/glycerol_acylTrfase"/>
</dbReference>
<dbReference type="EMBL" id="JBHSAF010000003">
    <property type="protein sequence ID" value="MFC3912805.1"/>
    <property type="molecule type" value="Genomic_DNA"/>
</dbReference>
<feature type="transmembrane region" description="Helical" evidence="1">
    <location>
        <begin position="12"/>
        <end position="31"/>
    </location>
</feature>
<keyword evidence="1" id="KW-1133">Transmembrane helix</keyword>
<dbReference type="SMART" id="SM00563">
    <property type="entry name" value="PlsC"/>
    <property type="match status" value="1"/>
</dbReference>
<feature type="domain" description="Phospholipid/glycerol acyltransferase" evidence="2">
    <location>
        <begin position="88"/>
        <end position="230"/>
    </location>
</feature>
<evidence type="ECO:0000313" key="4">
    <source>
        <dbReference type="Proteomes" id="UP001595692"/>
    </source>
</evidence>
<dbReference type="PANTHER" id="PTHR10983">
    <property type="entry name" value="1-ACYLGLYCEROL-3-PHOSPHATE ACYLTRANSFERASE-RELATED"/>
    <property type="match status" value="1"/>
</dbReference>
<gene>
    <name evidence="3" type="ORF">ACFOSS_04905</name>
</gene>
<dbReference type="Proteomes" id="UP001595692">
    <property type="component" value="Unassembled WGS sequence"/>
</dbReference>
<dbReference type="SUPFAM" id="SSF69593">
    <property type="entry name" value="Glycerol-3-phosphate (1)-acyltransferase"/>
    <property type="match status" value="1"/>
</dbReference>
<evidence type="ECO:0000259" key="2">
    <source>
        <dbReference type="SMART" id="SM00563"/>
    </source>
</evidence>
<proteinExistence type="predicted"/>
<keyword evidence="3" id="KW-0012">Acyltransferase</keyword>
<feature type="transmembrane region" description="Helical" evidence="1">
    <location>
        <begin position="122"/>
        <end position="140"/>
    </location>
</feature>
<protein>
    <submittedName>
        <fullName evidence="3">Acyltransferase</fullName>
        <ecNumber evidence="3">2.3.-.-</ecNumber>
    </submittedName>
</protein>
<comment type="caution">
    <text evidence="3">The sequence shown here is derived from an EMBL/GenBank/DDBJ whole genome shotgun (WGS) entry which is preliminary data.</text>
</comment>